<dbReference type="InterPro" id="IPR018392">
    <property type="entry name" value="LysM"/>
</dbReference>
<evidence type="ECO:0000313" key="4">
    <source>
        <dbReference type="EMBL" id="CUA95061.1"/>
    </source>
</evidence>
<keyword evidence="5" id="KW-1185">Reference proteome</keyword>
<protein>
    <submittedName>
        <fullName evidence="4">Murein DD-endopeptidase MepM and murein hydrolase activator NlpD, contain LysM domain</fullName>
    </submittedName>
</protein>
<dbReference type="PROSITE" id="PS51782">
    <property type="entry name" value="LYSM"/>
    <property type="match status" value="1"/>
</dbReference>
<dbReference type="OrthoDB" id="9795421at2"/>
<dbReference type="SMART" id="SM00257">
    <property type="entry name" value="LysM"/>
    <property type="match status" value="1"/>
</dbReference>
<gene>
    <name evidence="4" type="ORF">Ga0061069_102322</name>
</gene>
<dbReference type="STRING" id="339866.GCA_001418255_00846"/>
<dbReference type="SUPFAM" id="SSF51261">
    <property type="entry name" value="Duplicated hybrid motif"/>
    <property type="match status" value="1"/>
</dbReference>
<evidence type="ECO:0000313" key="5">
    <source>
        <dbReference type="Proteomes" id="UP000183649"/>
    </source>
</evidence>
<dbReference type="GO" id="GO:0032153">
    <property type="term" value="C:cell division site"/>
    <property type="evidence" value="ECO:0007669"/>
    <property type="project" value="TreeGrafter"/>
</dbReference>
<reference evidence="5" key="1">
    <citation type="submission" date="2015-08" db="EMBL/GenBank/DDBJ databases">
        <authorList>
            <person name="Varghese N."/>
        </authorList>
    </citation>
    <scope>NUCLEOTIDE SEQUENCE [LARGE SCALE GENOMIC DNA]</scope>
    <source>
        <strain evidence="5">DSM 18181</strain>
    </source>
</reference>
<dbReference type="PROSITE" id="PS51257">
    <property type="entry name" value="PROKAR_LIPOPROTEIN"/>
    <property type="match status" value="1"/>
</dbReference>
<feature type="chain" id="PRO_5005504410" evidence="2">
    <location>
        <begin position="21"/>
        <end position="321"/>
    </location>
</feature>
<comment type="similarity">
    <text evidence="1">Belongs to the E.coli NlpD/Haemophilus LppB family.</text>
</comment>
<dbReference type="Proteomes" id="UP000183649">
    <property type="component" value="Unassembled WGS sequence"/>
</dbReference>
<dbReference type="InterPro" id="IPR011055">
    <property type="entry name" value="Dup_hybrid_motif"/>
</dbReference>
<dbReference type="CDD" id="cd12797">
    <property type="entry name" value="M23_peptidase"/>
    <property type="match status" value="1"/>
</dbReference>
<dbReference type="CDD" id="cd00118">
    <property type="entry name" value="LysM"/>
    <property type="match status" value="1"/>
</dbReference>
<dbReference type="InterPro" id="IPR016047">
    <property type="entry name" value="M23ase_b-sheet_dom"/>
</dbReference>
<dbReference type="RefSeq" id="WP_055449764.1">
    <property type="nucleotide sequence ID" value="NZ_CYHF01000002.1"/>
</dbReference>
<accession>A0A0K6HW46</accession>
<organism evidence="4 5">
    <name type="scientific">Thiomonas bhubaneswarensis</name>
    <dbReference type="NCBI Taxonomy" id="339866"/>
    <lineage>
        <taxon>Bacteria</taxon>
        <taxon>Pseudomonadati</taxon>
        <taxon>Pseudomonadota</taxon>
        <taxon>Betaproteobacteria</taxon>
        <taxon>Burkholderiales</taxon>
        <taxon>Thiomonas</taxon>
    </lineage>
</organism>
<dbReference type="Gene3D" id="3.10.350.10">
    <property type="entry name" value="LysM domain"/>
    <property type="match status" value="1"/>
</dbReference>
<dbReference type="Pfam" id="PF01476">
    <property type="entry name" value="LysM"/>
    <property type="match status" value="1"/>
</dbReference>
<proteinExistence type="inferred from homology"/>
<dbReference type="InterPro" id="IPR050570">
    <property type="entry name" value="Cell_wall_metabolism_enzyme"/>
</dbReference>
<name>A0A0K6HW46_9BURK</name>
<keyword evidence="2" id="KW-0732">Signal</keyword>
<dbReference type="InterPro" id="IPR036779">
    <property type="entry name" value="LysM_dom_sf"/>
</dbReference>
<sequence length="321" mass="32836">MRIALLALALSATAILGACSSVSLTPVPVEQKNFQRVPPVYAPPATVAAAPAGIATAASASLAGQPGYYTVQPGDTLRRIALQFGTTWQNLAQWNNLSDPNVIEVGQVLRVVPPQATTTAAPPASSAPAAAPLPSGTTAQSFAVTPLAPVTPAKPTNGAPVAAVPVKPASAAIPPAPVASPAPSGPAVVASNLATATHDGIVWSWPASGKIIQGFNGTTSKGIDIAGNLGDPVYAAAAGRVVYAGSELRGFGKLIIIKHNDDYISVYAHNNVMLVKENETVKRGQKIAEMGSTDAPRVELHFEIRLRGKSIDPIGLLPKQP</sequence>
<keyword evidence="4" id="KW-0378">Hydrolase</keyword>
<dbReference type="GO" id="GO:0004222">
    <property type="term" value="F:metalloendopeptidase activity"/>
    <property type="evidence" value="ECO:0007669"/>
    <property type="project" value="TreeGrafter"/>
</dbReference>
<dbReference type="Pfam" id="PF01551">
    <property type="entry name" value="Peptidase_M23"/>
    <property type="match status" value="1"/>
</dbReference>
<evidence type="ECO:0000256" key="1">
    <source>
        <dbReference type="ARBA" id="ARBA00038420"/>
    </source>
</evidence>
<evidence type="ECO:0000256" key="2">
    <source>
        <dbReference type="SAM" id="SignalP"/>
    </source>
</evidence>
<dbReference type="Gene3D" id="2.70.70.10">
    <property type="entry name" value="Glucose Permease (Domain IIA)"/>
    <property type="match status" value="1"/>
</dbReference>
<dbReference type="AlphaFoldDB" id="A0A0K6HW46"/>
<evidence type="ECO:0000259" key="3">
    <source>
        <dbReference type="PROSITE" id="PS51782"/>
    </source>
</evidence>
<dbReference type="PANTHER" id="PTHR21666:SF263">
    <property type="entry name" value="MUREIN HYDROLASE ACTIVATOR NLPD"/>
    <property type="match status" value="1"/>
</dbReference>
<dbReference type="GO" id="GO:0009279">
    <property type="term" value="C:cell outer membrane"/>
    <property type="evidence" value="ECO:0007669"/>
    <property type="project" value="TreeGrafter"/>
</dbReference>
<dbReference type="EMBL" id="CYHF01000002">
    <property type="protein sequence ID" value="CUA95061.1"/>
    <property type="molecule type" value="Genomic_DNA"/>
</dbReference>
<feature type="domain" description="LysM" evidence="3">
    <location>
        <begin position="67"/>
        <end position="111"/>
    </location>
</feature>
<dbReference type="PANTHER" id="PTHR21666">
    <property type="entry name" value="PEPTIDASE-RELATED"/>
    <property type="match status" value="1"/>
</dbReference>
<feature type="signal peptide" evidence="2">
    <location>
        <begin position="1"/>
        <end position="20"/>
    </location>
</feature>